<gene>
    <name evidence="2" type="ORF">FAUST_10942</name>
</gene>
<reference evidence="2 3" key="1">
    <citation type="submission" date="2020-02" db="EMBL/GenBank/DDBJ databases">
        <title>Identification and distribution of gene clusters putatively required for synthesis of sphingolipid metabolism inhibitors in phylogenetically diverse species of the filamentous fungus Fusarium.</title>
        <authorList>
            <person name="Kim H.-S."/>
            <person name="Busman M."/>
            <person name="Brown D.W."/>
            <person name="Divon H."/>
            <person name="Uhlig S."/>
            <person name="Proctor R.H."/>
        </authorList>
    </citation>
    <scope>NUCLEOTIDE SEQUENCE [LARGE SCALE GENOMIC DNA]</scope>
    <source>
        <strain evidence="2 3">NRRL 2903</strain>
    </source>
</reference>
<dbReference type="SUPFAM" id="SSF81383">
    <property type="entry name" value="F-box domain"/>
    <property type="match status" value="1"/>
</dbReference>
<dbReference type="InterPro" id="IPR001810">
    <property type="entry name" value="F-box_dom"/>
</dbReference>
<feature type="domain" description="F-box" evidence="1">
    <location>
        <begin position="8"/>
        <end position="56"/>
    </location>
</feature>
<dbReference type="EMBL" id="JAAMOD010000447">
    <property type="protein sequence ID" value="KAF5228637.1"/>
    <property type="molecule type" value="Genomic_DNA"/>
</dbReference>
<evidence type="ECO:0000313" key="2">
    <source>
        <dbReference type="EMBL" id="KAF5228637.1"/>
    </source>
</evidence>
<name>A0AAN6BVK2_FUSAU</name>
<dbReference type="PROSITE" id="PS50181">
    <property type="entry name" value="FBOX"/>
    <property type="match status" value="1"/>
</dbReference>
<evidence type="ECO:0000313" key="3">
    <source>
        <dbReference type="Proteomes" id="UP000537989"/>
    </source>
</evidence>
<dbReference type="AlphaFoldDB" id="A0AAN6BVK2"/>
<dbReference type="Pfam" id="PF00646">
    <property type="entry name" value="F-box"/>
    <property type="match status" value="1"/>
</dbReference>
<sequence>MAVTNDKTPVFQELPNELLKSVFDLLPNRDIKNLRLTCRYLSHHAPLRLDRVFISANPLNIEVFLAVANHNSFRHKVKEIIWDDATFKSLGSSGNDLDFNYSSDEDETDDNDYQGSSRFQQLCREAIEDAESRLNHYTQLLKGQNDIFESGADKQAFQYALQASRFPNLTKVTVTPAVHGFLFFPLYETPMIRAFPYGFIYPIPRGWTCAGNVDVPQRAEPWEEDKQRKWRGVQIVLELLADPQVAHNISELSFDNYKLLTGFNHRVFDQPNEEYNNLCRILERPGFKSITLSVLTGWLSGQDVEDWNFLKKGKIRSALAKAHDLEEITFQTDYPVDETCWAGPAEDTISLFDIFPLSQRLKHFGLSGIQVTQEKLISVLARLQHTLQSIELSFLSVIKGTGNYAGILANIRDTLGWRYRPVDQRIRVRILVRVNQDAARYICLDKEVNDYVYGDGPPPFGVNRGGYSYAMITAGTGMQYDEFDADFARQHR</sequence>
<evidence type="ECO:0000259" key="1">
    <source>
        <dbReference type="PROSITE" id="PS50181"/>
    </source>
</evidence>
<dbReference type="InterPro" id="IPR036047">
    <property type="entry name" value="F-box-like_dom_sf"/>
</dbReference>
<organism evidence="2 3">
    <name type="scientific">Fusarium austroamericanum</name>
    <dbReference type="NCBI Taxonomy" id="282268"/>
    <lineage>
        <taxon>Eukaryota</taxon>
        <taxon>Fungi</taxon>
        <taxon>Dikarya</taxon>
        <taxon>Ascomycota</taxon>
        <taxon>Pezizomycotina</taxon>
        <taxon>Sordariomycetes</taxon>
        <taxon>Hypocreomycetidae</taxon>
        <taxon>Hypocreales</taxon>
        <taxon>Nectriaceae</taxon>
        <taxon>Fusarium</taxon>
    </lineage>
</organism>
<proteinExistence type="predicted"/>
<protein>
    <recommendedName>
        <fullName evidence="1">F-box domain-containing protein</fullName>
    </recommendedName>
</protein>
<accession>A0AAN6BVK2</accession>
<dbReference type="Proteomes" id="UP000537989">
    <property type="component" value="Unassembled WGS sequence"/>
</dbReference>
<comment type="caution">
    <text evidence="2">The sequence shown here is derived from an EMBL/GenBank/DDBJ whole genome shotgun (WGS) entry which is preliminary data.</text>
</comment>
<keyword evidence="3" id="KW-1185">Reference proteome</keyword>